<dbReference type="EMBL" id="MFAK01000012">
    <property type="protein sequence ID" value="OGD75245.1"/>
    <property type="molecule type" value="Genomic_DNA"/>
</dbReference>
<comment type="caution">
    <text evidence="1">The sequence shown here is derived from an EMBL/GenBank/DDBJ whole genome shotgun (WGS) entry which is preliminary data.</text>
</comment>
<protein>
    <submittedName>
        <fullName evidence="1">Uncharacterized protein</fullName>
    </submittedName>
</protein>
<dbReference type="AlphaFoldDB" id="A0A1F5F6F5"/>
<organism evidence="1 2">
    <name type="scientific">Candidatus Collierbacteria bacterium RIFOXYA2_FULL_46_10</name>
    <dbReference type="NCBI Taxonomy" id="1817726"/>
    <lineage>
        <taxon>Bacteria</taxon>
        <taxon>Candidatus Collieribacteriota</taxon>
    </lineage>
</organism>
<sequence>MSEKVRYDWTPLPPDAIQIIPGWMRRAIESRGVSPGTPEYDQLIEELLKPPELGEREKFEPHE</sequence>
<evidence type="ECO:0000313" key="2">
    <source>
        <dbReference type="Proteomes" id="UP000176191"/>
    </source>
</evidence>
<proteinExistence type="predicted"/>
<evidence type="ECO:0000313" key="1">
    <source>
        <dbReference type="EMBL" id="OGD75245.1"/>
    </source>
</evidence>
<reference evidence="1 2" key="1">
    <citation type="journal article" date="2016" name="Nat. Commun.">
        <title>Thousands of microbial genomes shed light on interconnected biogeochemical processes in an aquifer system.</title>
        <authorList>
            <person name="Anantharaman K."/>
            <person name="Brown C.T."/>
            <person name="Hug L.A."/>
            <person name="Sharon I."/>
            <person name="Castelle C.J."/>
            <person name="Probst A.J."/>
            <person name="Thomas B.C."/>
            <person name="Singh A."/>
            <person name="Wilkins M.J."/>
            <person name="Karaoz U."/>
            <person name="Brodie E.L."/>
            <person name="Williams K.H."/>
            <person name="Hubbard S.S."/>
            <person name="Banfield J.F."/>
        </authorList>
    </citation>
    <scope>NUCLEOTIDE SEQUENCE [LARGE SCALE GENOMIC DNA]</scope>
</reference>
<accession>A0A1F5F6F5</accession>
<gene>
    <name evidence="1" type="ORF">A2228_02425</name>
</gene>
<dbReference type="Proteomes" id="UP000176191">
    <property type="component" value="Unassembled WGS sequence"/>
</dbReference>
<name>A0A1F5F6F5_9BACT</name>